<feature type="compositionally biased region" description="Low complexity" evidence="4">
    <location>
        <begin position="310"/>
        <end position="323"/>
    </location>
</feature>
<dbReference type="GO" id="GO:0022857">
    <property type="term" value="F:transmembrane transporter activity"/>
    <property type="evidence" value="ECO:0007669"/>
    <property type="project" value="UniProtKB-ARBA"/>
</dbReference>
<dbReference type="InterPro" id="IPR015854">
    <property type="entry name" value="ABC_transpr_LolD-like"/>
</dbReference>
<dbReference type="InterPro" id="IPR017911">
    <property type="entry name" value="MacB-like_ATP-bd"/>
</dbReference>
<dbReference type="PROSITE" id="PS00211">
    <property type="entry name" value="ABC_TRANSPORTER_1"/>
    <property type="match status" value="1"/>
</dbReference>
<dbReference type="GO" id="GO:0005524">
    <property type="term" value="F:ATP binding"/>
    <property type="evidence" value="ECO:0007669"/>
    <property type="project" value="UniProtKB-KW"/>
</dbReference>
<dbReference type="Proteomes" id="UP000198228">
    <property type="component" value="Chromosome I"/>
</dbReference>
<dbReference type="GO" id="GO:0098796">
    <property type="term" value="C:membrane protein complex"/>
    <property type="evidence" value="ECO:0007669"/>
    <property type="project" value="UniProtKB-ARBA"/>
</dbReference>
<feature type="compositionally biased region" description="Gly residues" evidence="4">
    <location>
        <begin position="261"/>
        <end position="275"/>
    </location>
</feature>
<dbReference type="SUPFAM" id="SSF52540">
    <property type="entry name" value="P-loop containing nucleoside triphosphate hydrolases"/>
    <property type="match status" value="1"/>
</dbReference>
<dbReference type="CDD" id="cd03255">
    <property type="entry name" value="ABC_MJ0796_LolCDE_FtsE"/>
    <property type="match status" value="1"/>
</dbReference>
<keyword evidence="1" id="KW-0813">Transport</keyword>
<dbReference type="Pfam" id="PF00005">
    <property type="entry name" value="ABC_tran"/>
    <property type="match status" value="1"/>
</dbReference>
<evidence type="ECO:0000256" key="4">
    <source>
        <dbReference type="SAM" id="MobiDB-lite"/>
    </source>
</evidence>
<evidence type="ECO:0000313" key="7">
    <source>
        <dbReference type="Proteomes" id="UP000198228"/>
    </source>
</evidence>
<protein>
    <submittedName>
        <fullName evidence="6">Putative ABC transport system ATP-binding protein</fullName>
    </submittedName>
</protein>
<dbReference type="AlphaFoldDB" id="A0A1C4VI81"/>
<dbReference type="InterPro" id="IPR017871">
    <property type="entry name" value="ABC_transporter-like_CS"/>
</dbReference>
<evidence type="ECO:0000259" key="5">
    <source>
        <dbReference type="PROSITE" id="PS50893"/>
    </source>
</evidence>
<organism evidence="6 7">
    <name type="scientific">Micromonospora purpureochromogenes</name>
    <dbReference type="NCBI Taxonomy" id="47872"/>
    <lineage>
        <taxon>Bacteria</taxon>
        <taxon>Bacillati</taxon>
        <taxon>Actinomycetota</taxon>
        <taxon>Actinomycetes</taxon>
        <taxon>Micromonosporales</taxon>
        <taxon>Micromonosporaceae</taxon>
        <taxon>Micromonospora</taxon>
    </lineage>
</organism>
<dbReference type="SMART" id="SM00382">
    <property type="entry name" value="AAA"/>
    <property type="match status" value="1"/>
</dbReference>
<feature type="compositionally biased region" description="Basic and acidic residues" evidence="4">
    <location>
        <begin position="280"/>
        <end position="292"/>
    </location>
</feature>
<dbReference type="PROSITE" id="PS50893">
    <property type="entry name" value="ABC_TRANSPORTER_2"/>
    <property type="match status" value="1"/>
</dbReference>
<dbReference type="EMBL" id="LT607410">
    <property type="protein sequence ID" value="SCE83666.1"/>
    <property type="molecule type" value="Genomic_DNA"/>
</dbReference>
<sequence length="347" mass="35082">MSGPAAIEAVDVSRTYQLDGVSVPALRGVSLTVAPGDYVALVGPSGSGKSTLMHLLGGLDQPTGGRLVIGGRDVGALSAPELATLRNETIGFVFQAFHLLPRTSAVDNVALPLVYRGVGARQRRERAAAMLGRVGLGHRLDHRPNQLSGGEQQRVAIARALVTDPTVLLADEPTGNLDTVTGQAVLALLEQLNAESGVALVMVTHDNEVAARARRRIAMRDGVVVSDTASTVHDRPSSGPVAAPDTLVAAPSAEPRSASGSGPGHPSGGSGGAAGATGRLPRDPAADRRTREVAGPGSEVDAADRPGPDADPAAGPRPGADAATRGISRVDVAGTDRAGDERAGGAS</sequence>
<keyword evidence="3 6" id="KW-0067">ATP-binding</keyword>
<dbReference type="PANTHER" id="PTHR24220:SF86">
    <property type="entry name" value="ABC TRANSPORTER ABCH.1"/>
    <property type="match status" value="1"/>
</dbReference>
<proteinExistence type="predicted"/>
<evidence type="ECO:0000256" key="2">
    <source>
        <dbReference type="ARBA" id="ARBA00022741"/>
    </source>
</evidence>
<dbReference type="Gene3D" id="3.40.50.300">
    <property type="entry name" value="P-loop containing nucleotide triphosphate hydrolases"/>
    <property type="match status" value="1"/>
</dbReference>
<keyword evidence="2" id="KW-0547">Nucleotide-binding</keyword>
<dbReference type="FunFam" id="3.40.50.300:FF:000032">
    <property type="entry name" value="Export ABC transporter ATP-binding protein"/>
    <property type="match status" value="1"/>
</dbReference>
<feature type="region of interest" description="Disordered" evidence="4">
    <location>
        <begin position="250"/>
        <end position="347"/>
    </location>
</feature>
<dbReference type="GO" id="GO:0016887">
    <property type="term" value="F:ATP hydrolysis activity"/>
    <property type="evidence" value="ECO:0007669"/>
    <property type="project" value="InterPro"/>
</dbReference>
<gene>
    <name evidence="6" type="ORF">GA0074696_1149</name>
</gene>
<name>A0A1C4VI81_9ACTN</name>
<evidence type="ECO:0000256" key="3">
    <source>
        <dbReference type="ARBA" id="ARBA00022840"/>
    </source>
</evidence>
<dbReference type="PANTHER" id="PTHR24220">
    <property type="entry name" value="IMPORT ATP-BINDING PROTEIN"/>
    <property type="match status" value="1"/>
</dbReference>
<reference evidence="6 7" key="1">
    <citation type="submission" date="2016-06" db="EMBL/GenBank/DDBJ databases">
        <authorList>
            <person name="Kjaerup R.B."/>
            <person name="Dalgaard T.S."/>
            <person name="Juul-Madsen H.R."/>
        </authorList>
    </citation>
    <scope>NUCLEOTIDE SEQUENCE [LARGE SCALE GENOMIC DNA]</scope>
    <source>
        <strain evidence="6 7">DSM 43821</strain>
    </source>
</reference>
<evidence type="ECO:0000313" key="6">
    <source>
        <dbReference type="EMBL" id="SCE83666.1"/>
    </source>
</evidence>
<feature type="compositionally biased region" description="Basic and acidic residues" evidence="4">
    <location>
        <begin position="337"/>
        <end position="347"/>
    </location>
</feature>
<evidence type="ECO:0000256" key="1">
    <source>
        <dbReference type="ARBA" id="ARBA00022448"/>
    </source>
</evidence>
<accession>A0A1C4VI81</accession>
<dbReference type="GO" id="GO:0005886">
    <property type="term" value="C:plasma membrane"/>
    <property type="evidence" value="ECO:0007669"/>
    <property type="project" value="TreeGrafter"/>
</dbReference>
<dbReference type="InterPro" id="IPR027417">
    <property type="entry name" value="P-loop_NTPase"/>
</dbReference>
<dbReference type="InterPro" id="IPR003439">
    <property type="entry name" value="ABC_transporter-like_ATP-bd"/>
</dbReference>
<feature type="domain" description="ABC transporter" evidence="5">
    <location>
        <begin position="7"/>
        <end position="246"/>
    </location>
</feature>
<dbReference type="InterPro" id="IPR003593">
    <property type="entry name" value="AAA+_ATPase"/>
</dbReference>